<dbReference type="InterPro" id="IPR029044">
    <property type="entry name" value="Nucleotide-diphossugar_trans"/>
</dbReference>
<keyword evidence="12" id="KW-1185">Reference proteome</keyword>
<name>A0A4R5UAM3_9HYPH</name>
<dbReference type="AlphaFoldDB" id="A0A4R5UAM3"/>
<evidence type="ECO:0000256" key="1">
    <source>
        <dbReference type="ARBA" id="ARBA00006115"/>
    </source>
</evidence>
<dbReference type="SUPFAM" id="SSF51182">
    <property type="entry name" value="RmlC-like cupins"/>
    <property type="match status" value="1"/>
</dbReference>
<evidence type="ECO:0000259" key="9">
    <source>
        <dbReference type="Pfam" id="PF00483"/>
    </source>
</evidence>
<evidence type="ECO:0000313" key="12">
    <source>
        <dbReference type="Proteomes" id="UP000295238"/>
    </source>
</evidence>
<evidence type="ECO:0000256" key="3">
    <source>
        <dbReference type="ARBA" id="ARBA00022679"/>
    </source>
</evidence>
<dbReference type="SUPFAM" id="SSF53448">
    <property type="entry name" value="Nucleotide-diphospho-sugar transferases"/>
    <property type="match status" value="1"/>
</dbReference>
<evidence type="ECO:0000313" key="11">
    <source>
        <dbReference type="EMBL" id="TDK31729.1"/>
    </source>
</evidence>
<evidence type="ECO:0000256" key="7">
    <source>
        <dbReference type="ARBA" id="ARBA00047343"/>
    </source>
</evidence>
<comment type="caution">
    <text evidence="11">The sequence shown here is derived from an EMBL/GenBank/DDBJ whole genome shotgun (WGS) entry which is preliminary data.</text>
</comment>
<comment type="catalytic activity">
    <reaction evidence="7">
        <text>alpha-D-mannose 1-phosphate + GTP + H(+) = GDP-alpha-D-mannose + diphosphate</text>
        <dbReference type="Rhea" id="RHEA:15229"/>
        <dbReference type="ChEBI" id="CHEBI:15378"/>
        <dbReference type="ChEBI" id="CHEBI:33019"/>
        <dbReference type="ChEBI" id="CHEBI:37565"/>
        <dbReference type="ChEBI" id="CHEBI:57527"/>
        <dbReference type="ChEBI" id="CHEBI:58409"/>
        <dbReference type="EC" id="2.7.7.13"/>
    </reaction>
</comment>
<organism evidence="11 12">
    <name type="scientific">Rhizobium deserti</name>
    <dbReference type="NCBI Taxonomy" id="2547961"/>
    <lineage>
        <taxon>Bacteria</taxon>
        <taxon>Pseudomonadati</taxon>
        <taxon>Pseudomonadota</taxon>
        <taxon>Alphaproteobacteria</taxon>
        <taxon>Hyphomicrobiales</taxon>
        <taxon>Rhizobiaceae</taxon>
        <taxon>Rhizobium/Agrobacterium group</taxon>
        <taxon>Rhizobium</taxon>
    </lineage>
</organism>
<feature type="domain" description="Mannose-6-phosphate isomerase type II C-terminal" evidence="10">
    <location>
        <begin position="359"/>
        <end position="469"/>
    </location>
</feature>
<dbReference type="RefSeq" id="WP_133317730.1">
    <property type="nucleotide sequence ID" value="NZ_SMTL01000006.1"/>
</dbReference>
<dbReference type="Proteomes" id="UP000295238">
    <property type="component" value="Unassembled WGS sequence"/>
</dbReference>
<keyword evidence="5" id="KW-0547">Nucleotide-binding</keyword>
<dbReference type="InterPro" id="IPR011051">
    <property type="entry name" value="RmlC_Cupin_sf"/>
</dbReference>
<dbReference type="InterPro" id="IPR049577">
    <property type="entry name" value="GMPP_N"/>
</dbReference>
<evidence type="ECO:0000256" key="5">
    <source>
        <dbReference type="ARBA" id="ARBA00022741"/>
    </source>
</evidence>
<dbReference type="Gene3D" id="2.60.120.10">
    <property type="entry name" value="Jelly Rolls"/>
    <property type="match status" value="1"/>
</dbReference>
<dbReference type="CDD" id="cd02509">
    <property type="entry name" value="GDP-M1P_Guanylyltransferase"/>
    <property type="match status" value="1"/>
</dbReference>
<comment type="similarity">
    <text evidence="1 8">Belongs to the mannose-6-phosphate isomerase type 2 family.</text>
</comment>
<gene>
    <name evidence="11" type="ORF">E2F50_18825</name>
</gene>
<dbReference type="CDD" id="cd02213">
    <property type="entry name" value="cupin_PMI_typeII_C"/>
    <property type="match status" value="1"/>
</dbReference>
<dbReference type="PANTHER" id="PTHR46390:SF1">
    <property type="entry name" value="MANNOSE-1-PHOSPHATE GUANYLYLTRANSFERASE"/>
    <property type="match status" value="1"/>
</dbReference>
<dbReference type="EC" id="2.7.7.13" evidence="2"/>
<evidence type="ECO:0000256" key="4">
    <source>
        <dbReference type="ARBA" id="ARBA00022695"/>
    </source>
</evidence>
<keyword evidence="4 11" id="KW-0548">Nucleotidyltransferase</keyword>
<proteinExistence type="inferred from homology"/>
<keyword evidence="6" id="KW-0342">GTP-binding</keyword>
<reference evidence="11 12" key="1">
    <citation type="submission" date="2019-03" db="EMBL/GenBank/DDBJ databases">
        <title>Rhizobium sp. nov., an bacterium isolated from biocrust in Mu Us Desert.</title>
        <authorList>
            <person name="Lixiong L."/>
        </authorList>
    </citation>
    <scope>NUCLEOTIDE SEQUENCE [LARGE SCALE GENOMIC DNA]</scope>
    <source>
        <strain evidence="11 12">SPY-1</strain>
    </source>
</reference>
<evidence type="ECO:0000256" key="8">
    <source>
        <dbReference type="RuleBase" id="RU004190"/>
    </source>
</evidence>
<dbReference type="GO" id="GO:0005525">
    <property type="term" value="F:GTP binding"/>
    <property type="evidence" value="ECO:0007669"/>
    <property type="project" value="UniProtKB-KW"/>
</dbReference>
<dbReference type="GO" id="GO:0000271">
    <property type="term" value="P:polysaccharide biosynthetic process"/>
    <property type="evidence" value="ECO:0007669"/>
    <property type="project" value="InterPro"/>
</dbReference>
<dbReference type="Pfam" id="PF01050">
    <property type="entry name" value="MannoseP_isomer"/>
    <property type="match status" value="1"/>
</dbReference>
<dbReference type="InterPro" id="IPR005835">
    <property type="entry name" value="NTP_transferase_dom"/>
</dbReference>
<evidence type="ECO:0000256" key="6">
    <source>
        <dbReference type="ARBA" id="ARBA00023134"/>
    </source>
</evidence>
<keyword evidence="3 11" id="KW-0808">Transferase</keyword>
<dbReference type="GO" id="GO:0016853">
    <property type="term" value="F:isomerase activity"/>
    <property type="evidence" value="ECO:0007669"/>
    <property type="project" value="UniProtKB-KW"/>
</dbReference>
<sequence>MKSKIIPVIIAGGKGTRLWPLSRATAPKQFIQFVGDRTLFQATLARVSDPMVYEAPLVITNEDFRFLAAEQARAIGLSLSGILLEPSARNTAAAVAASAAFVAKQFGENALILVLASDHEVVSGPEYADAIHIAAKTAASGKLVTFGITPIEPATGYGYIEVGDKLATGAAEVKRFVEKPVLAEAEKMLAAGGFAWNSGMFMFNTSQVLQELGLHAPDVERAASQAVAKALNDLDFVRLDPQAFAASPDISIDYALMEKTTNAAVVPASFTWSDIGSWDAVWKLGIRDEAGNVTSGNATLVNTKNSLVMSRHGHLAVQGLDGVAVIASEDAIYVGRLNESQNVGTLVKQLAAAKATAALTETHPTSYRPWGGYTCILNGDRFQVKRLFVTAGKKLSLQKHHHRSEHWICVKGTAEVTVGDQVKTLRENESVYIPQGEVHRLANPGKITLEMIEVQTGSYLGEDDIIRIVDEFGRG</sequence>
<protein>
    <recommendedName>
        <fullName evidence="2">mannose-1-phosphate guanylyltransferase</fullName>
        <ecNumber evidence="2">2.7.7.13</ecNumber>
    </recommendedName>
</protein>
<dbReference type="GO" id="GO:0004475">
    <property type="term" value="F:mannose-1-phosphate guanylyltransferase (GTP) activity"/>
    <property type="evidence" value="ECO:0007669"/>
    <property type="project" value="UniProtKB-EC"/>
</dbReference>
<dbReference type="FunFam" id="2.60.120.10:FF:000032">
    <property type="entry name" value="Mannose-1-phosphate guanylyltransferase/mannose-6-phosphate isomerase"/>
    <property type="match status" value="1"/>
</dbReference>
<accession>A0A4R5UAM3</accession>
<dbReference type="GO" id="GO:0009298">
    <property type="term" value="P:GDP-mannose biosynthetic process"/>
    <property type="evidence" value="ECO:0007669"/>
    <property type="project" value="TreeGrafter"/>
</dbReference>
<dbReference type="NCBIfam" id="TIGR01479">
    <property type="entry name" value="GMP_PMI"/>
    <property type="match status" value="1"/>
</dbReference>
<dbReference type="PANTHER" id="PTHR46390">
    <property type="entry name" value="MANNOSE-1-PHOSPHATE GUANYLYLTRANSFERASE"/>
    <property type="match status" value="1"/>
</dbReference>
<dbReference type="OrthoDB" id="9806359at2"/>
<dbReference type="FunFam" id="3.90.550.10:FF:000046">
    <property type="entry name" value="Mannose-1-phosphate guanylyltransferase (GDP)"/>
    <property type="match status" value="1"/>
</dbReference>
<dbReference type="InterPro" id="IPR014710">
    <property type="entry name" value="RmlC-like_jellyroll"/>
</dbReference>
<evidence type="ECO:0000256" key="2">
    <source>
        <dbReference type="ARBA" id="ARBA00012387"/>
    </source>
</evidence>
<dbReference type="EMBL" id="SMTL01000006">
    <property type="protein sequence ID" value="TDK31729.1"/>
    <property type="molecule type" value="Genomic_DNA"/>
</dbReference>
<dbReference type="InterPro" id="IPR051161">
    <property type="entry name" value="Mannose-6P_isomerase_type2"/>
</dbReference>
<evidence type="ECO:0000259" key="10">
    <source>
        <dbReference type="Pfam" id="PF01050"/>
    </source>
</evidence>
<dbReference type="Gene3D" id="3.90.550.10">
    <property type="entry name" value="Spore Coat Polysaccharide Biosynthesis Protein SpsA, Chain A"/>
    <property type="match status" value="1"/>
</dbReference>
<keyword evidence="11" id="KW-0413">Isomerase</keyword>
<dbReference type="InterPro" id="IPR006375">
    <property type="entry name" value="Man1P_GuaTrfase/Man6P_Isoase"/>
</dbReference>
<feature type="domain" description="Nucleotidyl transferase" evidence="9">
    <location>
        <begin position="7"/>
        <end position="284"/>
    </location>
</feature>
<dbReference type="Pfam" id="PF00483">
    <property type="entry name" value="NTP_transferase"/>
    <property type="match status" value="1"/>
</dbReference>
<dbReference type="InterPro" id="IPR001538">
    <property type="entry name" value="Man6P_isomerase-2_C"/>
</dbReference>